<gene>
    <name evidence="2" type="ORF">B0X70_16245</name>
</gene>
<keyword evidence="1" id="KW-0472">Membrane</keyword>
<accession>A0ABX8LVG4</accession>
<reference evidence="2 3" key="1">
    <citation type="submission" date="2017-03" db="EMBL/GenBank/DDBJ databases">
        <title>Genome comparison of Photorhabdus luminescens strain 0813-124 phase variants.</title>
        <authorList>
            <person name="Chien C.-C."/>
            <person name="Chen W.-J."/>
            <person name="Shih M.-C."/>
            <person name="Hsieh F.-C."/>
        </authorList>
    </citation>
    <scope>NUCLEOTIDE SEQUENCE [LARGE SCALE GENOMIC DNA]</scope>
    <source>
        <strain evidence="2 3">0813-124 phase II</strain>
    </source>
</reference>
<organism evidence="2 3">
    <name type="scientific">Photorhabdus akhurstii</name>
    <dbReference type="NCBI Taxonomy" id="171438"/>
    <lineage>
        <taxon>Bacteria</taxon>
        <taxon>Pseudomonadati</taxon>
        <taxon>Pseudomonadota</taxon>
        <taxon>Gammaproteobacteria</taxon>
        <taxon>Enterobacterales</taxon>
        <taxon>Morganellaceae</taxon>
        <taxon>Photorhabdus</taxon>
    </lineage>
</organism>
<dbReference type="EMBL" id="CP020335">
    <property type="protein sequence ID" value="QXF34530.1"/>
    <property type="molecule type" value="Genomic_DNA"/>
</dbReference>
<sequence length="231" mass="27085">MNDDVTLSYYNVFFVIIYYVMSILVLIVLFKLSEYVRGYIREVIFTVIIVVIGAIQYGIFVNGGVLVYIFPHYFSIDDYDSIRYGANFLLFYILVFLLWIDPIVKKRKAEIMVKKMSDGITLSNDNIFFVIIYYAMSILVLIVLFKLREYVRGHIRTVLFTVIFVIVNTVQHNIAVNGGVLVYIFPHYFSIYDYRSIRFGALFFAIAYSCLLTMNKPDSEEKEKEKEKEKN</sequence>
<evidence type="ECO:0000313" key="2">
    <source>
        <dbReference type="EMBL" id="QXF34530.1"/>
    </source>
</evidence>
<dbReference type="Proteomes" id="UP000693715">
    <property type="component" value="Chromosome"/>
</dbReference>
<proteinExistence type="predicted"/>
<dbReference type="RefSeq" id="WP_217469803.1">
    <property type="nucleotide sequence ID" value="NZ_CP020335.1"/>
</dbReference>
<name>A0ABX8LVG4_9GAMM</name>
<feature type="transmembrane region" description="Helical" evidence="1">
    <location>
        <begin position="197"/>
        <end position="214"/>
    </location>
</feature>
<keyword evidence="3" id="KW-1185">Reference proteome</keyword>
<feature type="transmembrane region" description="Helical" evidence="1">
    <location>
        <begin position="12"/>
        <end position="32"/>
    </location>
</feature>
<keyword evidence="1" id="KW-1133">Transmembrane helix</keyword>
<evidence type="ECO:0000313" key="3">
    <source>
        <dbReference type="Proteomes" id="UP000693715"/>
    </source>
</evidence>
<feature type="transmembrane region" description="Helical" evidence="1">
    <location>
        <begin position="82"/>
        <end position="104"/>
    </location>
</feature>
<feature type="transmembrane region" description="Helical" evidence="1">
    <location>
        <begin position="157"/>
        <end position="185"/>
    </location>
</feature>
<keyword evidence="1" id="KW-0812">Transmembrane</keyword>
<feature type="transmembrane region" description="Helical" evidence="1">
    <location>
        <begin position="44"/>
        <end position="70"/>
    </location>
</feature>
<feature type="transmembrane region" description="Helical" evidence="1">
    <location>
        <begin position="125"/>
        <end position="145"/>
    </location>
</feature>
<protein>
    <submittedName>
        <fullName evidence="2">Uncharacterized protein</fullName>
    </submittedName>
</protein>
<evidence type="ECO:0000256" key="1">
    <source>
        <dbReference type="SAM" id="Phobius"/>
    </source>
</evidence>